<reference evidence="3 4" key="1">
    <citation type="submission" date="2020-09" db="EMBL/GenBank/DDBJ databases">
        <title>De no assembly of potato wild relative species, Solanum commersonii.</title>
        <authorList>
            <person name="Cho K."/>
        </authorList>
    </citation>
    <scope>NUCLEOTIDE SEQUENCE [LARGE SCALE GENOMIC DNA]</scope>
    <source>
        <strain evidence="3">LZ3.2</strain>
        <tissue evidence="3">Leaf</tissue>
    </source>
</reference>
<evidence type="ECO:0000313" key="4">
    <source>
        <dbReference type="Proteomes" id="UP000824120"/>
    </source>
</evidence>
<evidence type="ECO:0000313" key="3">
    <source>
        <dbReference type="EMBL" id="KAG5630011.1"/>
    </source>
</evidence>
<protein>
    <recommendedName>
        <fullName evidence="2">Transposase-associated domain-containing protein</fullName>
    </recommendedName>
</protein>
<dbReference type="Proteomes" id="UP000824120">
    <property type="component" value="Chromosome 1"/>
</dbReference>
<dbReference type="EMBL" id="JACXVP010000001">
    <property type="protein sequence ID" value="KAG5630011.1"/>
    <property type="molecule type" value="Genomic_DNA"/>
</dbReference>
<sequence length="165" mass="18658">MILEFDEGVTRFINHAKTLDDFLTSRLIRCPCVNCENVRYHTIETWYCGSSIYGYPEKAYQKKSWYYGSSSSSFDGGDKEAISAMETCCCSLKREEKDMKRGEEIAAAKEVENKRYAALQAQLTFLFESGNILPPCPASSDENDKSDKESEGDENDTSDKESESD</sequence>
<feature type="domain" description="Transposase-associated" evidence="2">
    <location>
        <begin position="4"/>
        <end position="43"/>
    </location>
</feature>
<keyword evidence="4" id="KW-1185">Reference proteome</keyword>
<proteinExistence type="predicted"/>
<feature type="region of interest" description="Disordered" evidence="1">
    <location>
        <begin position="134"/>
        <end position="165"/>
    </location>
</feature>
<dbReference type="AlphaFoldDB" id="A0A9J6B0E8"/>
<evidence type="ECO:0000256" key="1">
    <source>
        <dbReference type="SAM" id="MobiDB-lite"/>
    </source>
</evidence>
<accession>A0A9J6B0E8</accession>
<name>A0A9J6B0E8_SOLCO</name>
<evidence type="ECO:0000259" key="2">
    <source>
        <dbReference type="Pfam" id="PF13963"/>
    </source>
</evidence>
<comment type="caution">
    <text evidence="3">The sequence shown here is derived from an EMBL/GenBank/DDBJ whole genome shotgun (WGS) entry which is preliminary data.</text>
</comment>
<dbReference type="InterPro" id="IPR029480">
    <property type="entry name" value="Transpos_assoc"/>
</dbReference>
<organism evidence="3 4">
    <name type="scientific">Solanum commersonii</name>
    <name type="common">Commerson's wild potato</name>
    <name type="synonym">Commerson's nightshade</name>
    <dbReference type="NCBI Taxonomy" id="4109"/>
    <lineage>
        <taxon>Eukaryota</taxon>
        <taxon>Viridiplantae</taxon>
        <taxon>Streptophyta</taxon>
        <taxon>Embryophyta</taxon>
        <taxon>Tracheophyta</taxon>
        <taxon>Spermatophyta</taxon>
        <taxon>Magnoliopsida</taxon>
        <taxon>eudicotyledons</taxon>
        <taxon>Gunneridae</taxon>
        <taxon>Pentapetalae</taxon>
        <taxon>asterids</taxon>
        <taxon>lamiids</taxon>
        <taxon>Solanales</taxon>
        <taxon>Solanaceae</taxon>
        <taxon>Solanoideae</taxon>
        <taxon>Solaneae</taxon>
        <taxon>Solanum</taxon>
    </lineage>
</organism>
<dbReference type="Pfam" id="PF13963">
    <property type="entry name" value="Transpos_assoc"/>
    <property type="match status" value="1"/>
</dbReference>
<gene>
    <name evidence="3" type="ORF">H5410_001728</name>
</gene>